<protein>
    <submittedName>
        <fullName evidence="2">Uncharacterized protein</fullName>
    </submittedName>
</protein>
<dbReference type="Proteomes" id="UP000006528">
    <property type="component" value="Segment"/>
</dbReference>
<gene>
    <name evidence="2" type="ORF">PRSM4_095</name>
</gene>
<evidence type="ECO:0000256" key="1">
    <source>
        <dbReference type="SAM" id="MobiDB-lite"/>
    </source>
</evidence>
<evidence type="ECO:0000313" key="3">
    <source>
        <dbReference type="Proteomes" id="UP000006528"/>
    </source>
</evidence>
<name>E3SLY1_9CAUD</name>
<reference evidence="2 3" key="1">
    <citation type="journal article" date="2010" name="Environ. Microbiol.">
        <title>Genomic analysis of oceanic cyanobacterial myoviruses compared with T4-like myoviruses from diverse hosts and environments.</title>
        <authorList>
            <person name="Sullivan M.B."/>
            <person name="Huang K.H."/>
            <person name="Ignacio-Espinoza J.C."/>
            <person name="Berlin A.M."/>
            <person name="Kelly L."/>
            <person name="Weigele P.R."/>
            <person name="DeFrancesco A.S."/>
            <person name="Kern S.E."/>
            <person name="Thompson L.R."/>
            <person name="Young S."/>
            <person name="Yandava C."/>
            <person name="Fu R."/>
            <person name="Krastins B."/>
            <person name="Chase M."/>
            <person name="Sarracino D."/>
            <person name="Osburne M.S."/>
            <person name="Henn M.R."/>
            <person name="Chisholm S.W."/>
        </authorList>
    </citation>
    <scope>NUCLEOTIDE SEQUENCE [LARGE SCALE GENOMIC DNA]</scope>
    <source>
        <strain evidence="2">9303-10a</strain>
    </source>
</reference>
<dbReference type="RefSeq" id="YP_004323224.1">
    <property type="nucleotide sequence ID" value="NC_015283.1"/>
</dbReference>
<accession>E3SLY1</accession>
<evidence type="ECO:0000313" key="2">
    <source>
        <dbReference type="EMBL" id="ADO98479.1"/>
    </source>
</evidence>
<proteinExistence type="predicted"/>
<dbReference type="EMBL" id="GU071099">
    <property type="protein sequence ID" value="ADO98479.1"/>
    <property type="molecule type" value="Genomic_DNA"/>
</dbReference>
<sequence>MKKENTPEENTHRSMFSSTDMSGVSLKQQLKYVRITTRELTLMLWDSYRNYWIKQRRDRNAENK</sequence>
<dbReference type="KEGG" id="vg:10327722"/>
<feature type="region of interest" description="Disordered" evidence="1">
    <location>
        <begin position="1"/>
        <end position="20"/>
    </location>
</feature>
<feature type="compositionally biased region" description="Basic and acidic residues" evidence="1">
    <location>
        <begin position="1"/>
        <end position="12"/>
    </location>
</feature>
<organism evidence="2 3">
    <name type="scientific">Prochlorococcus phage P-RSM4</name>
    <dbReference type="NCBI Taxonomy" id="444862"/>
    <lineage>
        <taxon>Viruses</taxon>
        <taxon>Duplodnaviria</taxon>
        <taxon>Heunggongvirae</taxon>
        <taxon>Uroviricota</taxon>
        <taxon>Caudoviricetes</taxon>
        <taxon>Pantevenvirales</taxon>
        <taxon>Kyanoviridae</taxon>
        <taxon>Thaumasvirus</taxon>
        <taxon>Thaumasvirus stim4</taxon>
    </lineage>
</organism>
<dbReference type="GeneID" id="10327722"/>